<dbReference type="SUPFAM" id="SSF47336">
    <property type="entry name" value="ACP-like"/>
    <property type="match status" value="1"/>
</dbReference>
<evidence type="ECO:0000313" key="3">
    <source>
        <dbReference type="Proteomes" id="UP000034273"/>
    </source>
</evidence>
<evidence type="ECO:0000313" key="2">
    <source>
        <dbReference type="EMBL" id="KKW24555.1"/>
    </source>
</evidence>
<accession>A0A0G1X0Y4</accession>
<reference evidence="2 3" key="1">
    <citation type="journal article" date="2015" name="Nature">
        <title>rRNA introns, odd ribosomes, and small enigmatic genomes across a large radiation of phyla.</title>
        <authorList>
            <person name="Brown C.T."/>
            <person name="Hug L.A."/>
            <person name="Thomas B.C."/>
            <person name="Sharon I."/>
            <person name="Castelle C.J."/>
            <person name="Singh A."/>
            <person name="Wilkins M.J."/>
            <person name="Williams K.H."/>
            <person name="Banfield J.F."/>
        </authorList>
    </citation>
    <scope>NUCLEOTIDE SEQUENCE [LARGE SCALE GENOMIC DNA]</scope>
</reference>
<protein>
    <submittedName>
        <fullName evidence="2">Acyl carrier protein</fullName>
    </submittedName>
</protein>
<feature type="domain" description="Carrier" evidence="1">
    <location>
        <begin position="9"/>
        <end position="63"/>
    </location>
</feature>
<dbReference type="EMBL" id="LCQW01000006">
    <property type="protein sequence ID" value="KKW24555.1"/>
    <property type="molecule type" value="Genomic_DNA"/>
</dbReference>
<dbReference type="Proteomes" id="UP000034273">
    <property type="component" value="Unassembled WGS sequence"/>
</dbReference>
<proteinExistence type="predicted"/>
<dbReference type="AlphaFoldDB" id="A0A0G1X0Y4"/>
<name>A0A0G1X0Y4_9BACT</name>
<sequence length="81" mass="9252">MKNEDVHKKVIGVFAKTFQIPEQKVTEDIAYNSYEKWDSLGHLELVSNLEKAFDISFSMDDVLIMGSVAKCEQIVRGYLPI</sequence>
<dbReference type="InterPro" id="IPR036736">
    <property type="entry name" value="ACP-like_sf"/>
</dbReference>
<gene>
    <name evidence="2" type="ORF">UY67_C0006G0010</name>
</gene>
<organism evidence="2 3">
    <name type="scientific">Candidatus Kaiserbacteria bacterium GW2011_GWA2_52_12</name>
    <dbReference type="NCBI Taxonomy" id="1618671"/>
    <lineage>
        <taxon>Bacteria</taxon>
        <taxon>Candidatus Kaiseribacteriota</taxon>
    </lineage>
</organism>
<dbReference type="Gene3D" id="1.10.1200.10">
    <property type="entry name" value="ACP-like"/>
    <property type="match status" value="1"/>
</dbReference>
<dbReference type="InterPro" id="IPR009081">
    <property type="entry name" value="PP-bd_ACP"/>
</dbReference>
<dbReference type="Pfam" id="PF00550">
    <property type="entry name" value="PP-binding"/>
    <property type="match status" value="1"/>
</dbReference>
<comment type="caution">
    <text evidence="2">The sequence shown here is derived from an EMBL/GenBank/DDBJ whole genome shotgun (WGS) entry which is preliminary data.</text>
</comment>
<dbReference type="STRING" id="1618671.UY67_C0006G0010"/>
<evidence type="ECO:0000259" key="1">
    <source>
        <dbReference type="Pfam" id="PF00550"/>
    </source>
</evidence>